<dbReference type="EMBL" id="SWLE01000020">
    <property type="protein sequence ID" value="TNM86710.1"/>
    <property type="molecule type" value="Genomic_DNA"/>
</dbReference>
<evidence type="ECO:0000313" key="4">
    <source>
        <dbReference type="EMBL" id="TNM86710.1"/>
    </source>
</evidence>
<evidence type="ECO:0000256" key="1">
    <source>
        <dbReference type="SAM" id="MobiDB-lite"/>
    </source>
</evidence>
<dbReference type="PANTHER" id="PTHR36855">
    <property type="entry name" value="CHROMOSOME 10, WHOLE GENOME SHOTGUN SEQUENCE"/>
    <property type="match status" value="1"/>
</dbReference>
<dbReference type="InterPro" id="IPR058841">
    <property type="entry name" value="HTH_76"/>
</dbReference>
<comment type="caution">
    <text evidence="4">The sequence shown here is derived from an EMBL/GenBank/DDBJ whole genome shotgun (WGS) entry which is preliminary data.</text>
</comment>
<feature type="compositionally biased region" description="Basic and acidic residues" evidence="1">
    <location>
        <begin position="104"/>
        <end position="113"/>
    </location>
</feature>
<dbReference type="Pfam" id="PF25871">
    <property type="entry name" value="HTH_76"/>
    <property type="match status" value="1"/>
</dbReference>
<feature type="domain" description="PEX14-like helix-turn-helix" evidence="3">
    <location>
        <begin position="2"/>
        <end position="56"/>
    </location>
</feature>
<feature type="region of interest" description="Disordered" evidence="1">
    <location>
        <begin position="104"/>
        <end position="139"/>
    </location>
</feature>
<keyword evidence="5" id="KW-1185">Reference proteome</keyword>
<evidence type="ECO:0000313" key="5">
    <source>
        <dbReference type="Proteomes" id="UP000516260"/>
    </source>
</evidence>
<organism evidence="4 5">
    <name type="scientific">Takifugu bimaculatus</name>
    <dbReference type="NCBI Taxonomy" id="433685"/>
    <lineage>
        <taxon>Eukaryota</taxon>
        <taxon>Metazoa</taxon>
        <taxon>Chordata</taxon>
        <taxon>Craniata</taxon>
        <taxon>Vertebrata</taxon>
        <taxon>Euteleostomi</taxon>
        <taxon>Actinopterygii</taxon>
        <taxon>Neopterygii</taxon>
        <taxon>Teleostei</taxon>
        <taxon>Neoteleostei</taxon>
        <taxon>Acanthomorphata</taxon>
        <taxon>Eupercaria</taxon>
        <taxon>Tetraodontiformes</taxon>
        <taxon>Tetradontoidea</taxon>
        <taxon>Tetraodontidae</taxon>
        <taxon>Takifugu</taxon>
    </lineage>
</organism>
<proteinExistence type="predicted"/>
<sequence>MDAVFSRFDSYDFEADQRFQDGLKTLNSRDETKLLDLKLFFYNRFVEPIDRSSYVQQSSDGANVVDRAAFSHSGVSSSQTAQASTEGTQLSFAEVMQLVQEGKEVPGVRKLEVKPSNQSPTPSQMERLQKPWETSSASE</sequence>
<reference evidence="4 5" key="1">
    <citation type="submission" date="2019-04" db="EMBL/GenBank/DDBJ databases">
        <title>The sequence and de novo assembly of Takifugu bimaculatus genome using PacBio and Hi-C technologies.</title>
        <authorList>
            <person name="Xu P."/>
            <person name="Liu B."/>
            <person name="Zhou Z."/>
        </authorList>
    </citation>
    <scope>NUCLEOTIDE SEQUENCE [LARGE SCALE GENOMIC DNA]</scope>
    <source>
        <strain evidence="4">TB-2018</strain>
        <tissue evidence="4">Muscle</tissue>
    </source>
</reference>
<feature type="domain" description="Peroxisomal membrane protein PEX14-like KPWE" evidence="2">
    <location>
        <begin position="89"/>
        <end position="134"/>
    </location>
</feature>
<protein>
    <submittedName>
        <fullName evidence="4">Uncharacterized protein</fullName>
    </submittedName>
</protein>
<feature type="compositionally biased region" description="Polar residues" evidence="1">
    <location>
        <begin position="115"/>
        <end position="139"/>
    </location>
</feature>
<evidence type="ECO:0000259" key="2">
    <source>
        <dbReference type="Pfam" id="PF17733"/>
    </source>
</evidence>
<accession>A0A4Z2B6Y8</accession>
<dbReference type="Pfam" id="PF17733">
    <property type="entry name" value="KPWE_dom"/>
    <property type="match status" value="1"/>
</dbReference>
<name>A0A4Z2B6Y8_9TELE</name>
<dbReference type="AlphaFoldDB" id="A0A4Z2B6Y8"/>
<dbReference type="InterPro" id="IPR040554">
    <property type="entry name" value="KPWE_PEX14_dom"/>
</dbReference>
<evidence type="ECO:0000259" key="3">
    <source>
        <dbReference type="Pfam" id="PF25871"/>
    </source>
</evidence>
<dbReference type="PANTHER" id="PTHR36855:SF1">
    <property type="entry name" value="PEROXISOME MEMBRANE ANCHOR PROTEIN PEX14P N-TERMINAL DOMAIN-CONTAINING PROTEIN"/>
    <property type="match status" value="1"/>
</dbReference>
<dbReference type="Proteomes" id="UP000516260">
    <property type="component" value="Chromosome 7"/>
</dbReference>
<gene>
    <name evidence="4" type="ORF">fugu_006940</name>
</gene>